<name>A0AAW7JIV5_9BACT</name>
<accession>A0AAW7JIV5</accession>
<comment type="caution">
    <text evidence="4">The sequence shown here is derived from an EMBL/GenBank/DDBJ whole genome shotgun (WGS) entry which is preliminary data.</text>
</comment>
<evidence type="ECO:0000313" key="5">
    <source>
        <dbReference type="Proteomes" id="UP001167831"/>
    </source>
</evidence>
<dbReference type="Pfam" id="PF00156">
    <property type="entry name" value="Pribosyltran"/>
    <property type="match status" value="1"/>
</dbReference>
<proteinExistence type="inferred from homology"/>
<dbReference type="SUPFAM" id="SSF53271">
    <property type="entry name" value="PRTase-like"/>
    <property type="match status" value="1"/>
</dbReference>
<dbReference type="EMBL" id="JAUEIE010000001">
    <property type="protein sequence ID" value="MDN0021786.1"/>
    <property type="molecule type" value="Genomic_DNA"/>
</dbReference>
<gene>
    <name evidence="3" type="ORF">QVN81_01925</name>
    <name evidence="4" type="ORF">QVN84_01920</name>
</gene>
<evidence type="ECO:0000259" key="2">
    <source>
        <dbReference type="Pfam" id="PF00156"/>
    </source>
</evidence>
<dbReference type="Gene3D" id="3.40.50.2020">
    <property type="match status" value="1"/>
</dbReference>
<evidence type="ECO:0000313" key="4">
    <source>
        <dbReference type="EMBL" id="MDN0024283.1"/>
    </source>
</evidence>
<sequence>MRTFFRLLRCLTDIIAPRLCAVCGGRMSADEDTICARCDMRLPRTGHLSDLTGNEMARLFWARIAVVRAAAMWMYQPHSEVSAVIYNLKYGGRPEQGRQMGMAAARELNGAGFFEGISMIVPVPLAKEKLARRGYNQSEEIARGVAAVTGLPVATGVVERIRDTESQTRKTDIQRVENVEGAFRLTRPDRVAGRHVLIVDDVVTTGSTVCACGRELMRAGGVSVSVMSLGFTHQ</sequence>
<dbReference type="RefSeq" id="WP_289824547.1">
    <property type="nucleotide sequence ID" value="NZ_JAUEIE010000001.1"/>
</dbReference>
<evidence type="ECO:0000313" key="3">
    <source>
        <dbReference type="EMBL" id="MDN0021786.1"/>
    </source>
</evidence>
<evidence type="ECO:0000256" key="1">
    <source>
        <dbReference type="ARBA" id="ARBA00008007"/>
    </source>
</evidence>
<comment type="similarity">
    <text evidence="1">Belongs to the ComF/GntX family.</text>
</comment>
<reference evidence="4" key="1">
    <citation type="submission" date="2023-06" db="EMBL/GenBank/DDBJ databases">
        <authorList>
            <person name="Zeman M."/>
            <person name="Kubasova T."/>
            <person name="Jahodarova E."/>
            <person name="Nykrynova M."/>
            <person name="Rychlik I."/>
        </authorList>
    </citation>
    <scope>NUCLEOTIDE SEQUENCE</scope>
    <source>
        <strain evidence="4">ET15</strain>
        <strain evidence="3">ET37</strain>
    </source>
</reference>
<reference evidence="4" key="2">
    <citation type="submission" date="2023-08" db="EMBL/GenBank/DDBJ databases">
        <title>Identification and characterization of horizontal gene transfer across gut microbiota members of farm animals based on homology search.</title>
        <authorList>
            <person name="Schwarzerova J."/>
            <person name="Nykrynova M."/>
            <person name="Jureckova K."/>
            <person name="Cejkova D."/>
            <person name="Rychlik I."/>
        </authorList>
    </citation>
    <scope>NUCLEOTIDE SEQUENCE</scope>
    <source>
        <strain evidence="4">ET15</strain>
        <strain evidence="3">ET37</strain>
    </source>
</reference>
<dbReference type="PANTHER" id="PTHR47505">
    <property type="entry name" value="DNA UTILIZATION PROTEIN YHGH"/>
    <property type="match status" value="1"/>
</dbReference>
<evidence type="ECO:0000313" key="6">
    <source>
        <dbReference type="Proteomes" id="UP001168478"/>
    </source>
</evidence>
<dbReference type="Proteomes" id="UP001167831">
    <property type="component" value="Unassembled WGS sequence"/>
</dbReference>
<feature type="domain" description="Phosphoribosyltransferase" evidence="2">
    <location>
        <begin position="132"/>
        <end position="222"/>
    </location>
</feature>
<dbReference type="EMBL" id="JAUEIF010000001">
    <property type="protein sequence ID" value="MDN0024283.1"/>
    <property type="molecule type" value="Genomic_DNA"/>
</dbReference>
<keyword evidence="5" id="KW-1185">Reference proteome</keyword>
<dbReference type="InterPro" id="IPR000836">
    <property type="entry name" value="PRTase_dom"/>
</dbReference>
<protein>
    <submittedName>
        <fullName evidence="4">ComF family protein</fullName>
    </submittedName>
</protein>
<dbReference type="Proteomes" id="UP001168478">
    <property type="component" value="Unassembled WGS sequence"/>
</dbReference>
<dbReference type="PANTHER" id="PTHR47505:SF1">
    <property type="entry name" value="DNA UTILIZATION PROTEIN YHGH"/>
    <property type="match status" value="1"/>
</dbReference>
<dbReference type="InterPro" id="IPR029057">
    <property type="entry name" value="PRTase-like"/>
</dbReference>
<dbReference type="AlphaFoldDB" id="A0AAW7JIV5"/>
<dbReference type="InterPro" id="IPR051910">
    <property type="entry name" value="ComF/GntX_DNA_util-trans"/>
</dbReference>
<dbReference type="CDD" id="cd06223">
    <property type="entry name" value="PRTases_typeI"/>
    <property type="match status" value="1"/>
</dbReference>
<organism evidence="4 6">
    <name type="scientific">Leyella lascolaii</name>
    <dbReference type="NCBI Taxonomy" id="1776379"/>
    <lineage>
        <taxon>Bacteria</taxon>
        <taxon>Pseudomonadati</taxon>
        <taxon>Bacteroidota</taxon>
        <taxon>Bacteroidia</taxon>
        <taxon>Bacteroidales</taxon>
        <taxon>Prevotellaceae</taxon>
        <taxon>Leyella</taxon>
    </lineage>
</organism>